<protein>
    <submittedName>
        <fullName evidence="1">Uncharacterized protein</fullName>
    </submittedName>
</protein>
<dbReference type="AlphaFoldDB" id="A0A8H7K886"/>
<dbReference type="Proteomes" id="UP000616885">
    <property type="component" value="Unassembled WGS sequence"/>
</dbReference>
<evidence type="ECO:0000313" key="2">
    <source>
        <dbReference type="Proteomes" id="UP000616885"/>
    </source>
</evidence>
<sequence length="199" mass="22340">MAPSALTPVPSTYGPLVRRTDTKSYETPKLSIVEMWSVLLSRLKQGTYVIKERAERRAQIEKEISARSDDWCNSIFQEQFNRLEHLTAELEIQLAVTQNLSQGDGQAPSSALSCFALAPWQMEERFRALVQLQSFVGSFFERAVQATTSLERCGGLTQRTTVLTASITTAMVHLTCTLSKTRCSRPWAWVTPSGHSSYF</sequence>
<evidence type="ECO:0000313" key="1">
    <source>
        <dbReference type="EMBL" id="KAF9743907.1"/>
    </source>
</evidence>
<organism evidence="1 2">
    <name type="scientific">Bionectria ochroleuca</name>
    <name type="common">Gliocladium roseum</name>
    <dbReference type="NCBI Taxonomy" id="29856"/>
    <lineage>
        <taxon>Eukaryota</taxon>
        <taxon>Fungi</taxon>
        <taxon>Dikarya</taxon>
        <taxon>Ascomycota</taxon>
        <taxon>Pezizomycotina</taxon>
        <taxon>Sordariomycetes</taxon>
        <taxon>Hypocreomycetidae</taxon>
        <taxon>Hypocreales</taxon>
        <taxon>Bionectriaceae</taxon>
        <taxon>Clonostachys</taxon>
    </lineage>
</organism>
<comment type="caution">
    <text evidence="1">The sequence shown here is derived from an EMBL/GenBank/DDBJ whole genome shotgun (WGS) entry which is preliminary data.</text>
</comment>
<reference evidence="1" key="1">
    <citation type="submission" date="2020-10" db="EMBL/GenBank/DDBJ databases">
        <title>High-Quality Genome Resource of Clonostachys rosea strain S41 by Oxford Nanopore Long-Read Sequencing.</title>
        <authorList>
            <person name="Wang H."/>
        </authorList>
    </citation>
    <scope>NUCLEOTIDE SEQUENCE</scope>
    <source>
        <strain evidence="1">S41</strain>
    </source>
</reference>
<dbReference type="EMBL" id="JADCTT010000016">
    <property type="protein sequence ID" value="KAF9743907.1"/>
    <property type="molecule type" value="Genomic_DNA"/>
</dbReference>
<accession>A0A8H7K886</accession>
<gene>
    <name evidence="1" type="ORF">IM811_006247</name>
</gene>
<name>A0A8H7K886_BIOOC</name>
<proteinExistence type="predicted"/>